<dbReference type="Pfam" id="PF07247">
    <property type="entry name" value="AATase"/>
    <property type="match status" value="1"/>
</dbReference>
<feature type="region of interest" description="Disordered" evidence="1">
    <location>
        <begin position="240"/>
        <end position="271"/>
    </location>
</feature>
<accession>A0A9W7ZUN0</accession>
<dbReference type="InterPro" id="IPR010828">
    <property type="entry name" value="Atf2/Sli1-like"/>
</dbReference>
<dbReference type="EMBL" id="JANBPU010000101">
    <property type="protein sequence ID" value="KAJ1916494.1"/>
    <property type="molecule type" value="Genomic_DNA"/>
</dbReference>
<dbReference type="OrthoDB" id="2150604at2759"/>
<feature type="region of interest" description="Disordered" evidence="1">
    <location>
        <begin position="749"/>
        <end position="799"/>
    </location>
</feature>
<feature type="compositionally biased region" description="Polar residues" evidence="1">
    <location>
        <begin position="244"/>
        <end position="269"/>
    </location>
</feature>
<evidence type="ECO:0000256" key="1">
    <source>
        <dbReference type="SAM" id="MobiDB-lite"/>
    </source>
</evidence>
<sequence length="799" mass="88715">MKKCLRGTLKLTKIDYKQKEISTTIMGDERELSGVEKYQLVKRLCNTYGNLIVGARVVFTKPPRLPALKARFVKIVQQACHRYPLLFSVIIDELTKTPKWQRLQESKVSEINPKIYSKLISVKELHSDNFHDINFSREGQNSEMLSKMLGDTFDITDKTKPLWKLCVLIKEKKHQTDGNSRDEEGDGNDAVEGLVVIVADHLITDATGAMTILKYILKSFNHQDADIVLDQHQLVTGADAVQKDGSSGNRLPKNAPSTSAATSNVNPDATHTKKVALNPGLDTVVIKKPNFLQILRILPLRQLVLPSFLQNLVTPKYWAAKDVDKLEEPNTQCFIFTVSASRLSKLRKRAMLNNSTSVHAALWRIVAESMALTLTKQDPVYKHPVVIRSDTPFNARSFCNFDNYDIASYHSTGSSSGGHSEPPVGNFTCVYTRDDAIIREKSALVDAPRFWKYAKAYRHELIGTRPRNVHKLALMGMIGKFPGDWIKFFTRDLMTEPRISLQPPPTGLDESDKGHNSDPDAVHKRSNNNDSSSSVGGGGGGFFNPVRRGATFEISNLGRYPPECGIYDEQKKEQAMSIKSNCSASNNSHRSLGNHKKRDHSHQEHSSSSGSIILPKVNVINYVFAQSANIVGPVLTWNFVTTTTAPTIQRPGTATPANDPANPRAPGDSLTANDVLTGSITWQDGVLTDYQVRKCYSLFCEILDHVIKFGGSKQRRKRFKRGTLPGINVLGRASPRRCDKLEQVYQAQQTIPVPEDAHDSDSNSESSDNESIYSRERGRVSQGGNNKDESDDGSIKGGG</sequence>
<proteinExistence type="predicted"/>
<dbReference type="PANTHER" id="PTHR28037:SF1">
    <property type="entry name" value="ALCOHOL O-ACETYLTRANSFERASE 1-RELATED"/>
    <property type="match status" value="1"/>
</dbReference>
<gene>
    <name evidence="2" type="ORF">H4219_003760</name>
</gene>
<organism evidence="2 3">
    <name type="scientific">Mycoemilia scoparia</name>
    <dbReference type="NCBI Taxonomy" id="417184"/>
    <lineage>
        <taxon>Eukaryota</taxon>
        <taxon>Fungi</taxon>
        <taxon>Fungi incertae sedis</taxon>
        <taxon>Zoopagomycota</taxon>
        <taxon>Kickxellomycotina</taxon>
        <taxon>Kickxellomycetes</taxon>
        <taxon>Kickxellales</taxon>
        <taxon>Kickxellaceae</taxon>
        <taxon>Mycoemilia</taxon>
    </lineage>
</organism>
<dbReference type="Proteomes" id="UP001150538">
    <property type="component" value="Unassembled WGS sequence"/>
</dbReference>
<feature type="region of interest" description="Disordered" evidence="1">
    <location>
        <begin position="577"/>
        <end position="609"/>
    </location>
</feature>
<evidence type="ECO:0000313" key="2">
    <source>
        <dbReference type="EMBL" id="KAJ1916494.1"/>
    </source>
</evidence>
<feature type="region of interest" description="Disordered" evidence="1">
    <location>
        <begin position="497"/>
        <end position="541"/>
    </location>
</feature>
<feature type="region of interest" description="Disordered" evidence="1">
    <location>
        <begin position="646"/>
        <end position="672"/>
    </location>
</feature>
<dbReference type="PANTHER" id="PTHR28037">
    <property type="entry name" value="ALCOHOL O-ACETYLTRANSFERASE 1-RELATED"/>
    <property type="match status" value="1"/>
</dbReference>
<name>A0A9W7ZUN0_9FUNG</name>
<dbReference type="InterPro" id="IPR052058">
    <property type="entry name" value="Alcohol_O-acetyltransferase"/>
</dbReference>
<feature type="compositionally biased region" description="Basic and acidic residues" evidence="1">
    <location>
        <begin position="510"/>
        <end position="523"/>
    </location>
</feature>
<reference evidence="2" key="1">
    <citation type="submission" date="2022-07" db="EMBL/GenBank/DDBJ databases">
        <title>Phylogenomic reconstructions and comparative analyses of Kickxellomycotina fungi.</title>
        <authorList>
            <person name="Reynolds N.K."/>
            <person name="Stajich J.E."/>
            <person name="Barry K."/>
            <person name="Grigoriev I.V."/>
            <person name="Crous P."/>
            <person name="Smith M.E."/>
        </authorList>
    </citation>
    <scope>NUCLEOTIDE SEQUENCE</scope>
    <source>
        <strain evidence="2">NBRC 100468</strain>
    </source>
</reference>
<feature type="compositionally biased region" description="Polar residues" evidence="1">
    <location>
        <begin position="577"/>
        <end position="591"/>
    </location>
</feature>
<dbReference type="AlphaFoldDB" id="A0A9W7ZUN0"/>
<comment type="caution">
    <text evidence="2">The sequence shown here is derived from an EMBL/GenBank/DDBJ whole genome shotgun (WGS) entry which is preliminary data.</text>
</comment>
<evidence type="ECO:0000313" key="3">
    <source>
        <dbReference type="Proteomes" id="UP001150538"/>
    </source>
</evidence>
<keyword evidence="3" id="KW-1185">Reference proteome</keyword>
<protein>
    <submittedName>
        <fullName evidence="2">Uncharacterized protein</fullName>
    </submittedName>
</protein>
<feature type="compositionally biased region" description="Polar residues" evidence="1">
    <location>
        <begin position="646"/>
        <end position="656"/>
    </location>
</feature>